<dbReference type="SMART" id="SM00220">
    <property type="entry name" value="S_TKc"/>
    <property type="match status" value="1"/>
</dbReference>
<keyword evidence="4 7" id="KW-0547">Nucleotide-binding</keyword>
<accession>A0ABQ8EVW9</accession>
<feature type="compositionally biased region" description="Polar residues" evidence="8">
    <location>
        <begin position="720"/>
        <end position="730"/>
    </location>
</feature>
<evidence type="ECO:0000256" key="8">
    <source>
        <dbReference type="SAM" id="MobiDB-lite"/>
    </source>
</evidence>
<dbReference type="InterPro" id="IPR000719">
    <property type="entry name" value="Prot_kinase_dom"/>
</dbReference>
<evidence type="ECO:0000256" key="6">
    <source>
        <dbReference type="ARBA" id="ARBA00022840"/>
    </source>
</evidence>
<evidence type="ECO:0000256" key="7">
    <source>
        <dbReference type="PROSITE-ProRule" id="PRU10141"/>
    </source>
</evidence>
<protein>
    <recommendedName>
        <fullName evidence="9">Protein kinase domain-containing protein</fullName>
    </recommendedName>
</protein>
<keyword evidence="3" id="KW-0808">Transferase</keyword>
<keyword evidence="11" id="KW-1185">Reference proteome</keyword>
<dbReference type="Pfam" id="PF00069">
    <property type="entry name" value="Pkinase"/>
    <property type="match status" value="1"/>
</dbReference>
<feature type="compositionally biased region" description="Polar residues" evidence="8">
    <location>
        <begin position="10"/>
        <end position="20"/>
    </location>
</feature>
<feature type="domain" description="Protein kinase" evidence="9">
    <location>
        <begin position="342"/>
        <end position="615"/>
    </location>
</feature>
<feature type="compositionally biased region" description="Polar residues" evidence="8">
    <location>
        <begin position="135"/>
        <end position="144"/>
    </location>
</feature>
<evidence type="ECO:0000256" key="3">
    <source>
        <dbReference type="ARBA" id="ARBA00022679"/>
    </source>
</evidence>
<evidence type="ECO:0000313" key="11">
    <source>
        <dbReference type="Proteomes" id="UP001648503"/>
    </source>
</evidence>
<feature type="region of interest" description="Disordered" evidence="8">
    <location>
        <begin position="29"/>
        <end position="95"/>
    </location>
</feature>
<dbReference type="EMBL" id="JAFCIX010000569">
    <property type="protein sequence ID" value="KAH6586970.1"/>
    <property type="molecule type" value="Genomic_DNA"/>
</dbReference>
<feature type="region of interest" description="Disordered" evidence="8">
    <location>
        <begin position="677"/>
        <end position="730"/>
    </location>
</feature>
<comment type="similarity">
    <text evidence="1">Belongs to the protein kinase superfamily. CAMK Ser/Thr protein kinase family. NIM1 subfamily.</text>
</comment>
<feature type="compositionally biased region" description="Polar residues" evidence="8">
    <location>
        <begin position="155"/>
        <end position="169"/>
    </location>
</feature>
<keyword evidence="5" id="KW-0418">Kinase</keyword>
<organism evidence="10 11">
    <name type="scientific">Batrachochytrium salamandrivorans</name>
    <dbReference type="NCBI Taxonomy" id="1357716"/>
    <lineage>
        <taxon>Eukaryota</taxon>
        <taxon>Fungi</taxon>
        <taxon>Fungi incertae sedis</taxon>
        <taxon>Chytridiomycota</taxon>
        <taxon>Chytridiomycota incertae sedis</taxon>
        <taxon>Chytridiomycetes</taxon>
        <taxon>Rhizophydiales</taxon>
        <taxon>Rhizophydiales incertae sedis</taxon>
        <taxon>Batrachochytrium</taxon>
    </lineage>
</organism>
<proteinExistence type="inferred from homology"/>
<evidence type="ECO:0000256" key="5">
    <source>
        <dbReference type="ARBA" id="ARBA00022777"/>
    </source>
</evidence>
<feature type="region of interest" description="Disordered" evidence="8">
    <location>
        <begin position="1"/>
        <end position="20"/>
    </location>
</feature>
<reference evidence="10 11" key="1">
    <citation type="submission" date="2021-02" db="EMBL/GenBank/DDBJ databases">
        <title>Variation within the Batrachochytrium salamandrivorans European outbreak.</title>
        <authorList>
            <person name="Kelly M."/>
            <person name="Pasmans F."/>
            <person name="Shea T.P."/>
            <person name="Munoz J.F."/>
            <person name="Carranza S."/>
            <person name="Cuomo C.A."/>
            <person name="Martel A."/>
        </authorList>
    </citation>
    <scope>NUCLEOTIDE SEQUENCE [LARGE SCALE GENOMIC DNA]</scope>
    <source>
        <strain evidence="10 11">AMFP18/2</strain>
    </source>
</reference>
<keyword evidence="2" id="KW-0723">Serine/threonine-protein kinase</keyword>
<dbReference type="InterPro" id="IPR011009">
    <property type="entry name" value="Kinase-like_dom_sf"/>
</dbReference>
<evidence type="ECO:0000256" key="4">
    <source>
        <dbReference type="ARBA" id="ARBA00022741"/>
    </source>
</evidence>
<dbReference type="PANTHER" id="PTHR24346:SF82">
    <property type="entry name" value="KP78A-RELATED"/>
    <property type="match status" value="1"/>
</dbReference>
<feature type="region of interest" description="Disordered" evidence="8">
    <location>
        <begin position="129"/>
        <end position="169"/>
    </location>
</feature>
<comment type="caution">
    <text evidence="10">The sequence shown here is derived from an EMBL/GenBank/DDBJ whole genome shotgun (WGS) entry which is preliminary data.</text>
</comment>
<evidence type="ECO:0000259" key="9">
    <source>
        <dbReference type="PROSITE" id="PS50011"/>
    </source>
</evidence>
<feature type="compositionally biased region" description="Basic and acidic residues" evidence="8">
    <location>
        <begin position="705"/>
        <end position="716"/>
    </location>
</feature>
<sequence length="952" mass="104424">MSIASVRMHTAQSSNASNNFQDSLLISKPELKPESNPNAASKPRSFSIGAPLSFTKHTRHRTMEARNMPSPATRPTSKGCLANPSLPSSTRPASMRMGESRLAVIIPPGFNASNRLRGNASNIHAPKTMVDGGSSAAQQPSTRILTPPSHASGPVTPTSNRPPNTDSSATVVEKGWLAEVLGEMHSIPSSMYNDVAEIRPPHSISGSSAGVPTSTAEATEAINVRNRNTAADTAIVADLTRPKAQSKAQPSLSVADDSLQHLSEDSPSSLVYHTLYGDAEDASTPVKDTLNVITAKTATNTCASTLQPHPLAPTPHPLPQESLSNTPIANTLPTGRKYIGDWALGKTIGEGSSGKVKLAENTITGEKCVVKAVRRPKLSSGETVTEVDLGTLGSEALAKIYKRELYMIREAALGAMLDHPNIVRLHSAVLGENHFYCFFEHIEGEDLVDYITRCGRIKENNARSIFCQVLSAIDYAHRNHVVHRDIKLENIRYNEKTGSVKLLDFGFATFHTTTDMLLTNCGSPCYAAPEIYDNKPYHGPEVDVWSLGVCLYGMITGSLPFDGPTFRLLASRVRGGKITFPNYVSDSAENLISLMLMVVPRRRATLDEVIRHPWVNHGHRTRSTILLGGISRESAPVVHKDLVDRVLAATVCDAGCHLMNVLKQKIPQRQQKIEEEWRQNSIRSKSNNITSISENPIESNQCAPNKDKTTRHDHNDVSPGKSSAGTFSNRDFSTTEIDKELNDEVHDKTKFWWRRIWRGFGQPTQKQPTKLRFLEPSLEPICVEAGSQPPIALEAVVPNHHRSRTVDIPNTQPNELGDIHTLNESIGTRPLLTRIFRRRVATTSVFTDQSTCSTIPDRLPAMRPAYKPMHGRAYTQTEGSANAFIPRCIAEESSLNIPRMNSFTDAAADTTEALLNAGIPPLENGEIPLPNPHKVNGSAQRTWFPRFRMKRR</sequence>
<dbReference type="InterPro" id="IPR017441">
    <property type="entry name" value="Protein_kinase_ATP_BS"/>
</dbReference>
<dbReference type="PANTHER" id="PTHR24346">
    <property type="entry name" value="MAP/MICROTUBULE AFFINITY-REGULATING KINASE"/>
    <property type="match status" value="1"/>
</dbReference>
<evidence type="ECO:0000313" key="10">
    <source>
        <dbReference type="EMBL" id="KAH6586970.1"/>
    </source>
</evidence>
<dbReference type="SUPFAM" id="SSF56112">
    <property type="entry name" value="Protein kinase-like (PK-like)"/>
    <property type="match status" value="1"/>
</dbReference>
<dbReference type="PROSITE" id="PS00107">
    <property type="entry name" value="PROTEIN_KINASE_ATP"/>
    <property type="match status" value="1"/>
</dbReference>
<gene>
    <name evidence="10" type="ORF">BASA50_000019</name>
</gene>
<evidence type="ECO:0000256" key="2">
    <source>
        <dbReference type="ARBA" id="ARBA00022527"/>
    </source>
</evidence>
<dbReference type="CDD" id="cd14003">
    <property type="entry name" value="STKc_AMPK-like"/>
    <property type="match status" value="1"/>
</dbReference>
<evidence type="ECO:0000256" key="1">
    <source>
        <dbReference type="ARBA" id="ARBA00010791"/>
    </source>
</evidence>
<dbReference type="Proteomes" id="UP001648503">
    <property type="component" value="Unassembled WGS sequence"/>
</dbReference>
<name>A0ABQ8EVW9_9FUNG</name>
<dbReference type="PROSITE" id="PS50011">
    <property type="entry name" value="PROTEIN_KINASE_DOM"/>
    <property type="match status" value="1"/>
</dbReference>
<feature type="binding site" evidence="7">
    <location>
        <position position="371"/>
    </location>
    <ligand>
        <name>ATP</name>
        <dbReference type="ChEBI" id="CHEBI:30616"/>
    </ligand>
</feature>
<dbReference type="Gene3D" id="1.10.510.10">
    <property type="entry name" value="Transferase(Phosphotransferase) domain 1"/>
    <property type="match status" value="1"/>
</dbReference>
<feature type="compositionally biased region" description="Polar residues" evidence="8">
    <location>
        <begin position="679"/>
        <end position="703"/>
    </location>
</feature>
<keyword evidence="6 7" id="KW-0067">ATP-binding</keyword>